<dbReference type="GO" id="GO:0005634">
    <property type="term" value="C:nucleus"/>
    <property type="evidence" value="ECO:0007669"/>
    <property type="project" value="UniProtKB-SubCell"/>
</dbReference>
<feature type="compositionally biased region" description="Gly residues" evidence="3">
    <location>
        <begin position="345"/>
        <end position="362"/>
    </location>
</feature>
<feature type="domain" description="Zn(2)-C6 fungal-type" evidence="4">
    <location>
        <begin position="23"/>
        <end position="52"/>
    </location>
</feature>
<feature type="compositionally biased region" description="Low complexity" evidence="3">
    <location>
        <begin position="148"/>
        <end position="166"/>
    </location>
</feature>
<reference evidence="5 7" key="1">
    <citation type="submission" date="2019-03" db="EMBL/GenBank/DDBJ databases">
        <title>Rhodosporidium diobovatum UCD-FST 08-225 genome sequencing, assembly, and annotation.</title>
        <authorList>
            <person name="Fakankun I.U."/>
            <person name="Fristensky B."/>
            <person name="Levin D.B."/>
        </authorList>
    </citation>
    <scope>NUCLEOTIDE SEQUENCE [LARGE SCALE GENOMIC DNA]</scope>
    <source>
        <strain evidence="5 7">UCD-FST 08-225</strain>
    </source>
</reference>
<dbReference type="PROSITE" id="PS00463">
    <property type="entry name" value="ZN2_CY6_FUNGAL_1"/>
    <property type="match status" value="1"/>
</dbReference>
<dbReference type="InterPro" id="IPR036864">
    <property type="entry name" value="Zn2-C6_fun-type_DNA-bd_sf"/>
</dbReference>
<evidence type="ECO:0000313" key="6">
    <source>
        <dbReference type="EMBL" id="TNY21247.1"/>
    </source>
</evidence>
<gene>
    <name evidence="6" type="ORF">DMC30DRAFT_416176</name>
    <name evidence="5" type="ORF">DMC30DRAFT_433554</name>
</gene>
<organism evidence="5 7">
    <name type="scientific">Rhodotorula diobovata</name>
    <dbReference type="NCBI Taxonomy" id="5288"/>
    <lineage>
        <taxon>Eukaryota</taxon>
        <taxon>Fungi</taxon>
        <taxon>Dikarya</taxon>
        <taxon>Basidiomycota</taxon>
        <taxon>Pucciniomycotina</taxon>
        <taxon>Microbotryomycetes</taxon>
        <taxon>Sporidiobolales</taxon>
        <taxon>Sporidiobolaceae</taxon>
        <taxon>Rhodotorula</taxon>
    </lineage>
</organism>
<accession>A0A5C5FJQ8</accession>
<dbReference type="Proteomes" id="UP000311382">
    <property type="component" value="Unassembled WGS sequence"/>
</dbReference>
<evidence type="ECO:0000256" key="2">
    <source>
        <dbReference type="ARBA" id="ARBA00023242"/>
    </source>
</evidence>
<dbReference type="PROSITE" id="PS50048">
    <property type="entry name" value="ZN2_CY6_FUNGAL_2"/>
    <property type="match status" value="1"/>
</dbReference>
<keyword evidence="2" id="KW-0539">Nucleus</keyword>
<dbReference type="GO" id="GO:0008270">
    <property type="term" value="F:zinc ion binding"/>
    <property type="evidence" value="ECO:0007669"/>
    <property type="project" value="InterPro"/>
</dbReference>
<feature type="region of interest" description="Disordered" evidence="3">
    <location>
        <begin position="147"/>
        <end position="166"/>
    </location>
</feature>
<evidence type="ECO:0000256" key="1">
    <source>
        <dbReference type="ARBA" id="ARBA00004123"/>
    </source>
</evidence>
<dbReference type="AlphaFoldDB" id="A0A5C5FJQ8"/>
<evidence type="ECO:0000256" key="3">
    <source>
        <dbReference type="SAM" id="MobiDB-lite"/>
    </source>
</evidence>
<dbReference type="SUPFAM" id="SSF57701">
    <property type="entry name" value="Zn2/Cys6 DNA-binding domain"/>
    <property type="match status" value="1"/>
</dbReference>
<dbReference type="OrthoDB" id="3362851at2759"/>
<proteinExistence type="predicted"/>
<keyword evidence="7" id="KW-1185">Reference proteome</keyword>
<comment type="caution">
    <text evidence="5">The sequence shown here is derived from an EMBL/GenBank/DDBJ whole genome shotgun (WGS) entry which is preliminary data.</text>
</comment>
<dbReference type="EMBL" id="SOZI01000047">
    <property type="protein sequence ID" value="TNY21247.1"/>
    <property type="molecule type" value="Genomic_DNA"/>
</dbReference>
<protein>
    <recommendedName>
        <fullName evidence="4">Zn(2)-C6 fungal-type domain-containing protein</fullName>
    </recommendedName>
</protein>
<evidence type="ECO:0000313" key="5">
    <source>
        <dbReference type="EMBL" id="TNY16960.1"/>
    </source>
</evidence>
<name>A0A5C5FJQ8_9BASI</name>
<dbReference type="STRING" id="5288.A0A5C5FJQ8"/>
<sequence length="378" mass="39730">MPKSQARLLNTAGLKDRNVRHLSCEGCRKRKMKCSRTMPCIGCEMRGTECVWLDCKPAFGMLQPTLQESRAEVVRLEKVIKQLQALVTERDGRPLPLPSVVTPPTPPYALDALPALPALPSTSFKEYSPHDSRVFDSSSLTGAPFGHPSFPSSSSSSSPNAPSWVPSTWLEPSSSMSPATPSYALQSPDALPWARSNSLEQQLRRPQYDSTVSYATILGGPPPAPPLPGAGLAPPGPSFAGDAMPVSPSWSATHSRASTWPTSAAQPTPVQFTPEALYPVHSSPSFSVGPAVQPESDFHLAALPANSSPERIPGHDTISTMLNGKRVQASFAAAEALGLTLESTQGGGGGSSSSSGGGGGGPLDPWEQLVNLPLDPPL</sequence>
<dbReference type="Pfam" id="PF00172">
    <property type="entry name" value="Zn_clus"/>
    <property type="match status" value="1"/>
</dbReference>
<comment type="subcellular location">
    <subcellularLocation>
        <location evidence="1">Nucleus</location>
    </subcellularLocation>
</comment>
<dbReference type="GO" id="GO:0000981">
    <property type="term" value="F:DNA-binding transcription factor activity, RNA polymerase II-specific"/>
    <property type="evidence" value="ECO:0007669"/>
    <property type="project" value="InterPro"/>
</dbReference>
<dbReference type="PANTHER" id="PTHR31001">
    <property type="entry name" value="UNCHARACTERIZED TRANSCRIPTIONAL REGULATORY PROTEIN"/>
    <property type="match status" value="1"/>
</dbReference>
<dbReference type="InterPro" id="IPR001138">
    <property type="entry name" value="Zn2Cys6_DnaBD"/>
</dbReference>
<dbReference type="CDD" id="cd00067">
    <property type="entry name" value="GAL4"/>
    <property type="match status" value="1"/>
</dbReference>
<dbReference type="Gene3D" id="4.10.240.10">
    <property type="entry name" value="Zn(2)-C6 fungal-type DNA-binding domain"/>
    <property type="match status" value="1"/>
</dbReference>
<dbReference type="InterPro" id="IPR050613">
    <property type="entry name" value="Sec_Metabolite_Reg"/>
</dbReference>
<feature type="region of interest" description="Disordered" evidence="3">
    <location>
        <begin position="342"/>
        <end position="378"/>
    </location>
</feature>
<evidence type="ECO:0000259" key="4">
    <source>
        <dbReference type="PROSITE" id="PS50048"/>
    </source>
</evidence>
<dbReference type="EMBL" id="SOZI01000287">
    <property type="protein sequence ID" value="TNY16960.1"/>
    <property type="molecule type" value="Genomic_DNA"/>
</dbReference>
<evidence type="ECO:0000313" key="7">
    <source>
        <dbReference type="Proteomes" id="UP000311382"/>
    </source>
</evidence>
<dbReference type="SMART" id="SM00066">
    <property type="entry name" value="GAL4"/>
    <property type="match status" value="1"/>
</dbReference>